<name>A0A6A4I840_9AGAR</name>
<dbReference type="PROSITE" id="PS51083">
    <property type="entry name" value="ZF_HIT"/>
    <property type="match status" value="1"/>
</dbReference>
<feature type="domain" description="HIT-type" evidence="8">
    <location>
        <begin position="16"/>
        <end position="50"/>
    </location>
</feature>
<comment type="similarity">
    <text evidence="5">Belongs to the BCD1 family.</text>
</comment>
<dbReference type="Proteomes" id="UP000799118">
    <property type="component" value="Unassembled WGS sequence"/>
</dbReference>
<evidence type="ECO:0000256" key="4">
    <source>
        <dbReference type="ARBA" id="ARBA00049598"/>
    </source>
</evidence>
<proteinExistence type="inferred from homology"/>
<comment type="function">
    <text evidence="4">Required for box C/D snoRNAs accumulation involved in snoRNA processing, snoRNA transport to the nucleolus and ribosome biogenesis.</text>
</comment>
<evidence type="ECO:0000256" key="7">
    <source>
        <dbReference type="SAM" id="MobiDB-lite"/>
    </source>
</evidence>
<dbReference type="GO" id="GO:0008270">
    <property type="term" value="F:zinc ion binding"/>
    <property type="evidence" value="ECO:0007669"/>
    <property type="project" value="UniProtKB-UniRule"/>
</dbReference>
<dbReference type="InterPro" id="IPR057721">
    <property type="entry name" value="BCD1_alpha/beta"/>
</dbReference>
<dbReference type="Pfam" id="PF25790">
    <property type="entry name" value="BCD1"/>
    <property type="match status" value="1"/>
</dbReference>
<feature type="compositionally biased region" description="Basic residues" evidence="7">
    <location>
        <begin position="110"/>
        <end position="119"/>
    </location>
</feature>
<dbReference type="Gene3D" id="3.30.60.190">
    <property type="match status" value="1"/>
</dbReference>
<dbReference type="PANTHER" id="PTHR13483:SF11">
    <property type="entry name" value="ZINC FINGER HIT DOMAIN-CONTAINING PROTEIN 3"/>
    <property type="match status" value="1"/>
</dbReference>
<dbReference type="PANTHER" id="PTHR13483">
    <property type="entry name" value="BOX C_D SNORNA PROTEIN 1-RELATED"/>
    <property type="match status" value="1"/>
</dbReference>
<dbReference type="AlphaFoldDB" id="A0A6A4I840"/>
<gene>
    <name evidence="9" type="ORF">BT96DRAFT_915735</name>
</gene>
<feature type="compositionally biased region" description="Acidic residues" evidence="7">
    <location>
        <begin position="408"/>
        <end position="426"/>
    </location>
</feature>
<evidence type="ECO:0000256" key="5">
    <source>
        <dbReference type="ARBA" id="ARBA00049654"/>
    </source>
</evidence>
<evidence type="ECO:0000313" key="10">
    <source>
        <dbReference type="Proteomes" id="UP000799118"/>
    </source>
</evidence>
<dbReference type="GO" id="GO:0048254">
    <property type="term" value="P:snoRNA localization"/>
    <property type="evidence" value="ECO:0007669"/>
    <property type="project" value="TreeGrafter"/>
</dbReference>
<feature type="region of interest" description="Disordered" evidence="7">
    <location>
        <begin position="374"/>
        <end position="462"/>
    </location>
</feature>
<evidence type="ECO:0000256" key="2">
    <source>
        <dbReference type="ARBA" id="ARBA00022771"/>
    </source>
</evidence>
<dbReference type="Pfam" id="PF04438">
    <property type="entry name" value="zf-HIT"/>
    <property type="match status" value="1"/>
</dbReference>
<dbReference type="GO" id="GO:0005634">
    <property type="term" value="C:nucleus"/>
    <property type="evidence" value="ECO:0007669"/>
    <property type="project" value="TreeGrafter"/>
</dbReference>
<accession>A0A6A4I840</accession>
<protein>
    <recommendedName>
        <fullName evidence="8">HIT-type domain-containing protein</fullName>
    </recommendedName>
</protein>
<dbReference type="GO" id="GO:0000492">
    <property type="term" value="P:box C/D snoRNP assembly"/>
    <property type="evidence" value="ECO:0007669"/>
    <property type="project" value="TreeGrafter"/>
</dbReference>
<feature type="compositionally biased region" description="Polar residues" evidence="7">
    <location>
        <begin position="98"/>
        <end position="107"/>
    </location>
</feature>
<dbReference type="OrthoDB" id="272357at2759"/>
<keyword evidence="1" id="KW-0479">Metal-binding</keyword>
<keyword evidence="10" id="KW-1185">Reference proteome</keyword>
<feature type="region of interest" description="Disordered" evidence="7">
    <location>
        <begin position="98"/>
        <end position="120"/>
    </location>
</feature>
<feature type="compositionally biased region" description="Acidic residues" evidence="7">
    <location>
        <begin position="449"/>
        <end position="462"/>
    </location>
</feature>
<reference evidence="9" key="1">
    <citation type="journal article" date="2019" name="Environ. Microbiol.">
        <title>Fungal ecological strategies reflected in gene transcription - a case study of two litter decomposers.</title>
        <authorList>
            <person name="Barbi F."/>
            <person name="Kohler A."/>
            <person name="Barry K."/>
            <person name="Baskaran P."/>
            <person name="Daum C."/>
            <person name="Fauchery L."/>
            <person name="Ihrmark K."/>
            <person name="Kuo A."/>
            <person name="LaButti K."/>
            <person name="Lipzen A."/>
            <person name="Morin E."/>
            <person name="Grigoriev I.V."/>
            <person name="Henrissat B."/>
            <person name="Lindahl B."/>
            <person name="Martin F."/>
        </authorList>
    </citation>
    <scope>NUCLEOTIDE SEQUENCE</scope>
    <source>
        <strain evidence="9">JB14</strain>
    </source>
</reference>
<dbReference type="CDD" id="cd23023">
    <property type="entry name" value="zf-HIT_BCD1"/>
    <property type="match status" value="1"/>
</dbReference>
<dbReference type="InterPro" id="IPR051639">
    <property type="entry name" value="BCD1"/>
</dbReference>
<dbReference type="EMBL" id="ML769405">
    <property type="protein sequence ID" value="KAE9406013.1"/>
    <property type="molecule type" value="Genomic_DNA"/>
</dbReference>
<feature type="compositionally biased region" description="Basic and acidic residues" evidence="7">
    <location>
        <begin position="439"/>
        <end position="448"/>
    </location>
</feature>
<dbReference type="InterPro" id="IPR007529">
    <property type="entry name" value="Znf_HIT"/>
</dbReference>
<sequence>MSETASSAPGSSRTLCTICNARYAIYTCPRCKIKTCSLPCSSSHKSTMNCSGERDKAAFVNLKEYGWGTMMSDYTYLEEVGRKVEEWGAVIGKGSYANNNHNTNQTWRGRGGKPRGPPKTKRDILKAQLEMRDIFMDLLPVGMERRQHNQSSWDFKNQTANLTIEFRFYPPRESKQSSFTLFTHRNNLNLSLLSIIRNQVQERRNLELKKAKGKQKANAEAEAEEQSVNSFFPPWLLQLVEEIPMTSSTTPISQDDTMFSPFDSFIRAPISPISLTITGTRPKAAFHRVIPTEPLLAALRNTHFVEFPTLELWPQGEFSGVVADQDAETHSQGMFGMGQQLVYERGDLVESSKDVERRAKRRKDRSESWQEAISGLLGGYRSNDESDQEEEKEEVSNNGLSLLGGYADSDEEDGGKLEDSDEEEEVELSHEAIVAGRMTGKEDERMDWGDEDSEGEAAEDES</sequence>
<keyword evidence="2 6" id="KW-0863">Zinc-finger</keyword>
<organism evidence="9 10">
    <name type="scientific">Gymnopus androsaceus JB14</name>
    <dbReference type="NCBI Taxonomy" id="1447944"/>
    <lineage>
        <taxon>Eukaryota</taxon>
        <taxon>Fungi</taxon>
        <taxon>Dikarya</taxon>
        <taxon>Basidiomycota</taxon>
        <taxon>Agaricomycotina</taxon>
        <taxon>Agaricomycetes</taxon>
        <taxon>Agaricomycetidae</taxon>
        <taxon>Agaricales</taxon>
        <taxon>Marasmiineae</taxon>
        <taxon>Omphalotaceae</taxon>
        <taxon>Gymnopus</taxon>
    </lineage>
</organism>
<dbReference type="SUPFAM" id="SSF144232">
    <property type="entry name" value="HIT/MYND zinc finger-like"/>
    <property type="match status" value="1"/>
</dbReference>
<evidence type="ECO:0000256" key="1">
    <source>
        <dbReference type="ARBA" id="ARBA00022723"/>
    </source>
</evidence>
<evidence type="ECO:0000259" key="8">
    <source>
        <dbReference type="PROSITE" id="PS51083"/>
    </source>
</evidence>
<keyword evidence="3" id="KW-0862">Zinc</keyword>
<dbReference type="GO" id="GO:0000463">
    <property type="term" value="P:maturation of LSU-rRNA from tricistronic rRNA transcript (SSU-rRNA, 5.8S rRNA, LSU-rRNA)"/>
    <property type="evidence" value="ECO:0007669"/>
    <property type="project" value="TreeGrafter"/>
</dbReference>
<evidence type="ECO:0000256" key="6">
    <source>
        <dbReference type="PROSITE-ProRule" id="PRU00453"/>
    </source>
</evidence>
<evidence type="ECO:0000256" key="3">
    <source>
        <dbReference type="ARBA" id="ARBA00022833"/>
    </source>
</evidence>
<evidence type="ECO:0000313" key="9">
    <source>
        <dbReference type="EMBL" id="KAE9406013.1"/>
    </source>
</evidence>
<dbReference type="GO" id="GO:0070761">
    <property type="term" value="C:pre-snoRNP complex"/>
    <property type="evidence" value="ECO:0007669"/>
    <property type="project" value="TreeGrafter"/>
</dbReference>